<sequence>MSTSSRTGHYGINRRAGSVQSVQSVQSVREGARNRASSRARPVAISYDDAFSFALRVAFLHYLLQPRKKRKEYAPTPKTVSRAHTGVGELMKDFMPSGSTSSSLKLPHGFRSALDKRMSGVLQGIERLPGYNDRLLKLTFAEAYNAFTDKDFHENIKKDRKVEPLILIFYSSATKAQSRNRAPEDNSWRPLPDRHLAMFVRLLASLIRDLAGDRDKAELVQRLNTLESKLLTNDQNLSLSAAQEDHSFVEVEIPLTYLVKDMPMVQVVAKIFGLTHTDVQNVLDNSMATWTEEAALKDYKAYHFRLSSNMAGTLRKRDFDVDEAYEDWKRQELSMLAKIFSEILSIRPDLKKSTSGNDKALPARPQSTYGEEQAYADFGLDHSLGLGSMSLDETSSIRTVDEPNYTFIPTDPRAVYKVILQYAMSYDLLHADPDANEAEYPHPLSEETRSLLTELAVRWRIPQYSRDVTFVEVSVRKFLDQEIDHTLLYTCLDTVKEIPPEVKRPPAIQYFTSPLTDLEPSRWTLADFSGYQIALRELHDALMRDLFNLMLRCYDKQPPSVGPAMALIQGHIQDDPAFSQRPEEMADFSRQLEAGLRQSAADRYSDFVNSIIPENHQDWDFTHVVKLGQEVVNLSQRIKKRYTKNPRVMGVSPHKVLVETVFPSFEVDAQDFIKRVISVAKSRDVELSVEDGFILYEELTKIRKIHMEALPGTPFSFDIEENLIEFVQKWLVNTHERMIEMVGNAIKEDAFRVRTTNPEGFATDDDRHSVSIIDAFRIFRESVDQIKKLGWADPVHHARFMTTLAKTIASAIGHYCEVVEAIFAKEMDRPTEEELAAASKTTQEKFFQYAKEAWNAKERIEPFQFLPESFVKFNNIEYAMHELDKLEKLMDVDGCAEIIRKAEGPRPVVKKPQHYVFTVKIVEAEDLKACDANGSSDPYLVLCDEYQKRLHKTRIIKGNLNPRWDESVDITVSGALNLIATIWDWDLIGDHDFVGRTSLKLDPLHFGDYLPREFWLDLDTQGRLLIRVSMEGERDDIQFHFGKAFRHLKRTERDMVRKITEKLTAHINASLSREALRSLLSRGLAASVASLWKKRQSTVPALTAADVENALQPLFNYFDDNFAIMKQTLTDATMLAVMTRLWKEVLIAIENLLVPPLSDKPSSQKPLVQPELDVVYRWLELLFAFFNAKDHGTGEVLGVPADVLKSPKWHELASLNFFYTESTENLMRESERMAAANAQRAQQRAQQQLQSSAASNRLSAPPTFGATYTAGFGSLGTIRRGKSIMMSRNLGTMRKAKEEKRREAQADPSDDMILRILRMRPEAAGYLRERHRQRERMAATQQAAMIVRQSVNQGFGSGPAFGGALYGRNNLPQR</sequence>
<dbReference type="PROSITE" id="PS51258">
    <property type="entry name" value="MHD1"/>
    <property type="match status" value="1"/>
</dbReference>
<dbReference type="InterPro" id="IPR014770">
    <property type="entry name" value="Munc13_1"/>
</dbReference>
<dbReference type="InterPro" id="IPR052811">
    <property type="entry name" value="Glucose_resp_signaling"/>
</dbReference>
<proteinExistence type="predicted"/>
<dbReference type="InterPro" id="IPR010439">
    <property type="entry name" value="MUN_dom"/>
</dbReference>
<evidence type="ECO:0000256" key="1">
    <source>
        <dbReference type="SAM" id="MobiDB-lite"/>
    </source>
</evidence>
<keyword evidence="6" id="KW-1185">Reference proteome</keyword>
<dbReference type="InterPro" id="IPR035892">
    <property type="entry name" value="C2_domain_sf"/>
</dbReference>
<dbReference type="Gene3D" id="2.60.40.150">
    <property type="entry name" value="C2 domain"/>
    <property type="match status" value="1"/>
</dbReference>
<dbReference type="Gene3D" id="1.20.58.1100">
    <property type="match status" value="1"/>
</dbReference>
<dbReference type="PROSITE" id="PS51259">
    <property type="entry name" value="MHD2"/>
    <property type="match status" value="1"/>
</dbReference>
<dbReference type="PANTHER" id="PTHR47263">
    <property type="entry name" value="ADENYLATE CYCLASE ACTIVATION PROTEIN GIT1"/>
    <property type="match status" value="1"/>
</dbReference>
<evidence type="ECO:0000313" key="5">
    <source>
        <dbReference type="EMBL" id="KAK0632854.1"/>
    </source>
</evidence>
<feature type="domain" description="MHD1" evidence="3">
    <location>
        <begin position="693"/>
        <end position="819"/>
    </location>
</feature>
<name>A0AA40CCX2_9PEZI</name>
<evidence type="ECO:0000259" key="4">
    <source>
        <dbReference type="PROSITE" id="PS51259"/>
    </source>
</evidence>
<feature type="compositionally biased region" description="Low complexity" evidence="1">
    <location>
        <begin position="18"/>
        <end position="28"/>
    </location>
</feature>
<reference evidence="5" key="1">
    <citation type="submission" date="2023-06" db="EMBL/GenBank/DDBJ databases">
        <title>Genome-scale phylogeny and comparative genomics of the fungal order Sordariales.</title>
        <authorList>
            <consortium name="Lawrence Berkeley National Laboratory"/>
            <person name="Hensen N."/>
            <person name="Bonometti L."/>
            <person name="Westerberg I."/>
            <person name="Brannstrom I.O."/>
            <person name="Guillou S."/>
            <person name="Cros-Aarteil S."/>
            <person name="Calhoun S."/>
            <person name="Haridas S."/>
            <person name="Kuo A."/>
            <person name="Mondo S."/>
            <person name="Pangilinan J."/>
            <person name="Riley R."/>
            <person name="Labutti K."/>
            <person name="Andreopoulos B."/>
            <person name="Lipzen A."/>
            <person name="Chen C."/>
            <person name="Yanf M."/>
            <person name="Daum C."/>
            <person name="Ng V."/>
            <person name="Clum A."/>
            <person name="Steindorff A."/>
            <person name="Ohm R."/>
            <person name="Martin F."/>
            <person name="Silar P."/>
            <person name="Natvig D."/>
            <person name="Lalanne C."/>
            <person name="Gautier V."/>
            <person name="Ament-Velasquez S.L."/>
            <person name="Kruys A."/>
            <person name="Hutchinson M.I."/>
            <person name="Powell A.J."/>
            <person name="Barry K."/>
            <person name="Miller A.N."/>
            <person name="Grigoriev I.V."/>
            <person name="Debuchy R."/>
            <person name="Gladieux P."/>
            <person name="Thoren M.H."/>
            <person name="Johannesson H."/>
        </authorList>
    </citation>
    <scope>NUCLEOTIDE SEQUENCE</scope>
    <source>
        <strain evidence="5">CBS 606.72</strain>
    </source>
</reference>
<accession>A0AA40CCX2</accession>
<dbReference type="Pfam" id="PF06292">
    <property type="entry name" value="MUN"/>
    <property type="match status" value="1"/>
</dbReference>
<evidence type="ECO:0000259" key="2">
    <source>
        <dbReference type="PROSITE" id="PS50004"/>
    </source>
</evidence>
<dbReference type="PANTHER" id="PTHR47263:SF1">
    <property type="entry name" value="C2 DOMAIN PROTEIN (AFU_ORTHOLOGUE AFUA_7G02350)"/>
    <property type="match status" value="1"/>
</dbReference>
<feature type="domain" description="MHD2" evidence="4">
    <location>
        <begin position="1108"/>
        <end position="1230"/>
    </location>
</feature>
<dbReference type="InterPro" id="IPR000008">
    <property type="entry name" value="C2_dom"/>
</dbReference>
<comment type="caution">
    <text evidence="5">The sequence shown here is derived from an EMBL/GenBank/DDBJ whole genome shotgun (WGS) entry which is preliminary data.</text>
</comment>
<dbReference type="PROSITE" id="PS50004">
    <property type="entry name" value="C2"/>
    <property type="match status" value="1"/>
</dbReference>
<evidence type="ECO:0000313" key="6">
    <source>
        <dbReference type="Proteomes" id="UP001175000"/>
    </source>
</evidence>
<evidence type="ECO:0008006" key="7">
    <source>
        <dbReference type="Google" id="ProtNLM"/>
    </source>
</evidence>
<dbReference type="SUPFAM" id="SSF49562">
    <property type="entry name" value="C2 domain (Calcium/lipid-binding domain, CaLB)"/>
    <property type="match status" value="1"/>
</dbReference>
<gene>
    <name evidence="5" type="ORF">B0T14DRAFT_560499</name>
</gene>
<dbReference type="Proteomes" id="UP001175000">
    <property type="component" value="Unassembled WGS sequence"/>
</dbReference>
<dbReference type="CDD" id="cd04043">
    <property type="entry name" value="C2_Munc13_fungal"/>
    <property type="match status" value="1"/>
</dbReference>
<organism evidence="5 6">
    <name type="scientific">Immersiella caudata</name>
    <dbReference type="NCBI Taxonomy" id="314043"/>
    <lineage>
        <taxon>Eukaryota</taxon>
        <taxon>Fungi</taxon>
        <taxon>Dikarya</taxon>
        <taxon>Ascomycota</taxon>
        <taxon>Pezizomycotina</taxon>
        <taxon>Sordariomycetes</taxon>
        <taxon>Sordariomycetidae</taxon>
        <taxon>Sordariales</taxon>
        <taxon>Lasiosphaeriaceae</taxon>
        <taxon>Immersiella</taxon>
    </lineage>
</organism>
<dbReference type="EMBL" id="JAULSU010000001">
    <property type="protein sequence ID" value="KAK0632854.1"/>
    <property type="molecule type" value="Genomic_DNA"/>
</dbReference>
<feature type="domain" description="C2" evidence="2">
    <location>
        <begin position="894"/>
        <end position="1016"/>
    </location>
</feature>
<protein>
    <recommendedName>
        <fullName evidence="7">C2 domain-containing protein</fullName>
    </recommendedName>
</protein>
<evidence type="ECO:0000259" key="3">
    <source>
        <dbReference type="PROSITE" id="PS51258"/>
    </source>
</evidence>
<dbReference type="InterPro" id="IPR014772">
    <property type="entry name" value="Munc13_dom-2"/>
</dbReference>
<feature type="region of interest" description="Disordered" evidence="1">
    <location>
        <begin position="1"/>
        <end position="37"/>
    </location>
</feature>
<feature type="region of interest" description="Disordered" evidence="1">
    <location>
        <begin position="1237"/>
        <end position="1260"/>
    </location>
</feature>
<dbReference type="Pfam" id="PF00168">
    <property type="entry name" value="C2"/>
    <property type="match status" value="1"/>
</dbReference>
<dbReference type="Gene3D" id="1.10.357.50">
    <property type="match status" value="1"/>
</dbReference>
<dbReference type="SMART" id="SM00239">
    <property type="entry name" value="C2"/>
    <property type="match status" value="1"/>
</dbReference>